<accession>A0AAD6XY82</accession>
<name>A0AAD6XY82_9AGAR</name>
<dbReference type="EMBL" id="JARJCW010000149">
    <property type="protein sequence ID" value="KAJ7190434.1"/>
    <property type="molecule type" value="Genomic_DNA"/>
</dbReference>
<keyword evidence="2" id="KW-1185">Reference proteome</keyword>
<comment type="caution">
    <text evidence="1">The sequence shown here is derived from an EMBL/GenBank/DDBJ whole genome shotgun (WGS) entry which is preliminary data.</text>
</comment>
<sequence>MLISSSIPPLLRPFPMLYCFPSFAGYPLDVCLLFASAGGCIAPITAFRKAPPLLEVSLIKLGPSSADLPWAQLTTFFCQCANLREALSVLHLAPILLHLSIHLDCPLHVNSALLPDFPLYLHPCLTSLTIKAHPAAPLPLHAVLGSLTLPALRSLAIPVLRAEDTAPFAAFAARAPGLAELALALAPLQRGALCAVLAPLRALARLELTQAGTPPLCELLDAADARGGAAAFLLQLSVLHLDELLVAVPYAPLLAALEARSGRATAEANSKAPTRLGSITIKAMHIAATRVPNPEYLARLETLKAQGLVISVSDYLSEITEPSQRKSAANLLL</sequence>
<proteinExistence type="predicted"/>
<dbReference type="AlphaFoldDB" id="A0AAD6XY82"/>
<organism evidence="1 2">
    <name type="scientific">Mycena pura</name>
    <dbReference type="NCBI Taxonomy" id="153505"/>
    <lineage>
        <taxon>Eukaryota</taxon>
        <taxon>Fungi</taxon>
        <taxon>Dikarya</taxon>
        <taxon>Basidiomycota</taxon>
        <taxon>Agaricomycotina</taxon>
        <taxon>Agaricomycetes</taxon>
        <taxon>Agaricomycetidae</taxon>
        <taxon>Agaricales</taxon>
        <taxon>Marasmiineae</taxon>
        <taxon>Mycenaceae</taxon>
        <taxon>Mycena</taxon>
    </lineage>
</organism>
<protein>
    <submittedName>
        <fullName evidence="1">Uncharacterized protein</fullName>
    </submittedName>
</protein>
<reference evidence="1" key="1">
    <citation type="submission" date="2023-03" db="EMBL/GenBank/DDBJ databases">
        <title>Massive genome expansion in bonnet fungi (Mycena s.s.) driven by repeated elements and novel gene families across ecological guilds.</title>
        <authorList>
            <consortium name="Lawrence Berkeley National Laboratory"/>
            <person name="Harder C.B."/>
            <person name="Miyauchi S."/>
            <person name="Viragh M."/>
            <person name="Kuo A."/>
            <person name="Thoen E."/>
            <person name="Andreopoulos B."/>
            <person name="Lu D."/>
            <person name="Skrede I."/>
            <person name="Drula E."/>
            <person name="Henrissat B."/>
            <person name="Morin E."/>
            <person name="Kohler A."/>
            <person name="Barry K."/>
            <person name="LaButti K."/>
            <person name="Morin E."/>
            <person name="Salamov A."/>
            <person name="Lipzen A."/>
            <person name="Mereny Z."/>
            <person name="Hegedus B."/>
            <person name="Baldrian P."/>
            <person name="Stursova M."/>
            <person name="Weitz H."/>
            <person name="Taylor A."/>
            <person name="Grigoriev I.V."/>
            <person name="Nagy L.G."/>
            <person name="Martin F."/>
            <person name="Kauserud H."/>
        </authorList>
    </citation>
    <scope>NUCLEOTIDE SEQUENCE</scope>
    <source>
        <strain evidence="1">9144</strain>
    </source>
</reference>
<gene>
    <name evidence="1" type="ORF">GGX14DRAFT_604187</name>
</gene>
<evidence type="ECO:0000313" key="1">
    <source>
        <dbReference type="EMBL" id="KAJ7190434.1"/>
    </source>
</evidence>
<dbReference type="Proteomes" id="UP001219525">
    <property type="component" value="Unassembled WGS sequence"/>
</dbReference>
<evidence type="ECO:0000313" key="2">
    <source>
        <dbReference type="Proteomes" id="UP001219525"/>
    </source>
</evidence>